<dbReference type="Pfam" id="PF01590">
    <property type="entry name" value="GAF"/>
    <property type="match status" value="1"/>
</dbReference>
<dbReference type="SMART" id="SM00065">
    <property type="entry name" value="GAF"/>
    <property type="match status" value="1"/>
</dbReference>
<evidence type="ECO:0000256" key="5">
    <source>
        <dbReference type="ARBA" id="ARBA00012232"/>
    </source>
</evidence>
<keyword evidence="14" id="KW-0175">Coiled coil</keyword>
<dbReference type="InterPro" id="IPR036637">
    <property type="entry name" value="Phosphohistidine_dom_sf"/>
</dbReference>
<evidence type="ECO:0000256" key="13">
    <source>
        <dbReference type="ARBA" id="ARBA00022842"/>
    </source>
</evidence>
<protein>
    <recommendedName>
        <fullName evidence="5">phosphoenolpyruvate--protein phosphotransferase</fullName>
        <ecNumber evidence="5">2.7.3.9</ecNumber>
    </recommendedName>
</protein>
<dbReference type="Gene3D" id="3.50.30.10">
    <property type="entry name" value="Phosphohistidine domain"/>
    <property type="match status" value="1"/>
</dbReference>
<dbReference type="SUPFAM" id="SSF52009">
    <property type="entry name" value="Phosphohistidine domain"/>
    <property type="match status" value="1"/>
</dbReference>
<evidence type="ECO:0000256" key="9">
    <source>
        <dbReference type="ARBA" id="ARBA00022679"/>
    </source>
</evidence>
<dbReference type="InterPro" id="IPR036618">
    <property type="entry name" value="PtsI_HPr-bd_sf"/>
</dbReference>
<dbReference type="Gene3D" id="3.30.450.40">
    <property type="match status" value="1"/>
</dbReference>
<dbReference type="InterPro" id="IPR008279">
    <property type="entry name" value="PEP-util_enz_mobile_dom"/>
</dbReference>
<keyword evidence="7" id="KW-0963">Cytoplasm</keyword>
<dbReference type="PANTHER" id="PTHR46244:SF6">
    <property type="entry name" value="PHOSPHOENOLPYRUVATE-PROTEIN PHOSPHOTRANSFERASE"/>
    <property type="match status" value="1"/>
</dbReference>
<dbReference type="InterPro" id="IPR003018">
    <property type="entry name" value="GAF"/>
</dbReference>
<comment type="cofactor">
    <cofactor evidence="2">
        <name>Mg(2+)</name>
        <dbReference type="ChEBI" id="CHEBI:18420"/>
    </cofactor>
</comment>
<comment type="caution">
    <text evidence="16">The sequence shown here is derived from an EMBL/GenBank/DDBJ whole genome shotgun (WGS) entry which is preliminary data.</text>
</comment>
<evidence type="ECO:0000256" key="6">
    <source>
        <dbReference type="ARBA" id="ARBA00022448"/>
    </source>
</evidence>
<keyword evidence="13" id="KW-0460">Magnesium</keyword>
<evidence type="ECO:0000256" key="1">
    <source>
        <dbReference type="ARBA" id="ARBA00000683"/>
    </source>
</evidence>
<gene>
    <name evidence="16" type="primary">ptsP</name>
    <name evidence="16" type="ORF">PUT78_01100</name>
</gene>
<accession>A0ABT5T3H7</accession>
<dbReference type="InterPro" id="IPR015813">
    <property type="entry name" value="Pyrv/PenolPyrv_kinase-like_dom"/>
</dbReference>
<evidence type="ECO:0000313" key="16">
    <source>
        <dbReference type="EMBL" id="MDD7969682.1"/>
    </source>
</evidence>
<evidence type="ECO:0000256" key="12">
    <source>
        <dbReference type="ARBA" id="ARBA00022777"/>
    </source>
</evidence>
<dbReference type="PRINTS" id="PR01736">
    <property type="entry name" value="PHPHTRNFRASE"/>
</dbReference>
<evidence type="ECO:0000256" key="7">
    <source>
        <dbReference type="ARBA" id="ARBA00022490"/>
    </source>
</evidence>
<reference evidence="16" key="1">
    <citation type="submission" date="2023-02" db="EMBL/GenBank/DDBJ databases">
        <title>Description of Roseinatronobacter alkalisoli sp. nov., an alkaliphilic bacerium isolated from soda soil.</title>
        <authorList>
            <person name="Wei W."/>
        </authorList>
    </citation>
    <scope>NUCLEOTIDE SEQUENCE</scope>
    <source>
        <strain evidence="16">HJB301</strain>
    </source>
</reference>
<keyword evidence="17" id="KW-1185">Reference proteome</keyword>
<dbReference type="InterPro" id="IPR008731">
    <property type="entry name" value="PTS_EIN"/>
</dbReference>
<dbReference type="InterPro" id="IPR029016">
    <property type="entry name" value="GAF-like_dom_sf"/>
</dbReference>
<evidence type="ECO:0000313" key="17">
    <source>
        <dbReference type="Proteomes" id="UP001431784"/>
    </source>
</evidence>
<feature type="domain" description="GAF" evidence="15">
    <location>
        <begin position="25"/>
        <end position="171"/>
    </location>
</feature>
<evidence type="ECO:0000256" key="4">
    <source>
        <dbReference type="ARBA" id="ARBA00007837"/>
    </source>
</evidence>
<dbReference type="Pfam" id="PF00391">
    <property type="entry name" value="PEP-utilizers"/>
    <property type="match status" value="1"/>
</dbReference>
<organism evidence="16 17">
    <name type="scientific">Roseinatronobacter alkalisoli</name>
    <dbReference type="NCBI Taxonomy" id="3028235"/>
    <lineage>
        <taxon>Bacteria</taxon>
        <taxon>Pseudomonadati</taxon>
        <taxon>Pseudomonadota</taxon>
        <taxon>Alphaproteobacteria</taxon>
        <taxon>Rhodobacterales</taxon>
        <taxon>Paracoccaceae</taxon>
        <taxon>Roseinatronobacter</taxon>
    </lineage>
</organism>
<dbReference type="PANTHER" id="PTHR46244">
    <property type="entry name" value="PHOSPHOENOLPYRUVATE-PROTEIN PHOSPHOTRANSFERASE"/>
    <property type="match status" value="1"/>
</dbReference>
<evidence type="ECO:0000256" key="3">
    <source>
        <dbReference type="ARBA" id="ARBA00004496"/>
    </source>
</evidence>
<evidence type="ECO:0000256" key="10">
    <source>
        <dbReference type="ARBA" id="ARBA00022683"/>
    </source>
</evidence>
<evidence type="ECO:0000259" key="15">
    <source>
        <dbReference type="SMART" id="SM00065"/>
    </source>
</evidence>
<dbReference type="RefSeq" id="WP_274350159.1">
    <property type="nucleotide sequence ID" value="NZ_JAQZSM010000001.1"/>
</dbReference>
<keyword evidence="12" id="KW-0418">Kinase</keyword>
<dbReference type="EMBL" id="JAQZSM010000001">
    <property type="protein sequence ID" value="MDD7969682.1"/>
    <property type="molecule type" value="Genomic_DNA"/>
</dbReference>
<comment type="catalytic activity">
    <reaction evidence="1">
        <text>L-histidyl-[protein] + phosphoenolpyruvate = N(pros)-phospho-L-histidyl-[protein] + pyruvate</text>
        <dbReference type="Rhea" id="RHEA:23880"/>
        <dbReference type="Rhea" id="RHEA-COMP:9745"/>
        <dbReference type="Rhea" id="RHEA-COMP:9746"/>
        <dbReference type="ChEBI" id="CHEBI:15361"/>
        <dbReference type="ChEBI" id="CHEBI:29979"/>
        <dbReference type="ChEBI" id="CHEBI:58702"/>
        <dbReference type="ChEBI" id="CHEBI:64837"/>
        <dbReference type="EC" id="2.7.3.9"/>
    </reaction>
</comment>
<evidence type="ECO:0000256" key="14">
    <source>
        <dbReference type="SAM" id="Coils"/>
    </source>
</evidence>
<dbReference type="Proteomes" id="UP001431784">
    <property type="component" value="Unassembled WGS sequence"/>
</dbReference>
<evidence type="ECO:0000256" key="11">
    <source>
        <dbReference type="ARBA" id="ARBA00022723"/>
    </source>
</evidence>
<comment type="subcellular location">
    <subcellularLocation>
        <location evidence="3">Cytoplasm</location>
    </subcellularLocation>
</comment>
<dbReference type="InterPro" id="IPR040442">
    <property type="entry name" value="Pyrv_kinase-like_dom_sf"/>
</dbReference>
<comment type="similarity">
    <text evidence="4">Belongs to the PEP-utilizing enzyme family.</text>
</comment>
<dbReference type="InterPro" id="IPR000121">
    <property type="entry name" value="PEP_util_C"/>
</dbReference>
<evidence type="ECO:0000256" key="2">
    <source>
        <dbReference type="ARBA" id="ARBA00001946"/>
    </source>
</evidence>
<dbReference type="Gene3D" id="1.10.274.10">
    <property type="entry name" value="PtsI, HPr-binding domain"/>
    <property type="match status" value="1"/>
</dbReference>
<keyword evidence="6" id="KW-0813">Transport</keyword>
<keyword evidence="10" id="KW-0598">Phosphotransferase system</keyword>
<dbReference type="InterPro" id="IPR050499">
    <property type="entry name" value="PEP-utilizing_PTS_enzyme"/>
</dbReference>
<dbReference type="SUPFAM" id="SSF51621">
    <property type="entry name" value="Phosphoenolpyruvate/pyruvate domain"/>
    <property type="match status" value="1"/>
</dbReference>
<feature type="coiled-coil region" evidence="14">
    <location>
        <begin position="211"/>
        <end position="238"/>
    </location>
</feature>
<dbReference type="InterPro" id="IPR006318">
    <property type="entry name" value="PTS_EI-like"/>
</dbReference>
<name>A0ABT5T3H7_9RHOB</name>
<dbReference type="GO" id="GO:0008965">
    <property type="term" value="F:phosphoenolpyruvate-protein phosphotransferase activity"/>
    <property type="evidence" value="ECO:0007669"/>
    <property type="project" value="UniProtKB-EC"/>
</dbReference>
<dbReference type="Pfam" id="PF02896">
    <property type="entry name" value="PEP-utilizers_C"/>
    <property type="match status" value="1"/>
</dbReference>
<sequence length="747" mass="82801">MPHRTKTDSRMLLRRLRDTLAQGSPGQERLDRITTIIAESMGTDVCSVYLFRDPDTLELCATEGLKPESVHHTRLRLGEGLVGKSARLARPINTANAPAEQGFRYMPETGEDVFTSFLGVPIQRLGERLGVLVVQSRESRLYSEDEVYGLEVVAMVLAEMTELGAFVGMSADMPSPHMRQAVLHGIPAQEGEAEGHVWLHQPRVVITNLVNDDSQAELKRLQQAVNALRVSVDDMLAATRSRDKEHMEVLQTYRMFAHSRGWLKRMEEDIRLGLSAEAAVEKEQSEARARLETVPDAYLRDRLHDLDDLSNRLLRILTGQGNETGAEMPERPILVARNIGPGELLEYGRNLRGVVLEEGSVGSHAAIVARALAIPLIINVPRITTEALNGDHILVDGTEGVVHLRPDDSITSAFRDKMAMQAKAQERYASLRGKPATALCGTRITLKMNAGLMADLPSLRSSGAEAVGLFRTELQFLIRDKMPKRAELVANYTRVLDAAHGKKVYFRTLDIGSDKVTPYMKRPDEPNPAMGWRALRVGLDKPGVLRMQLQALIRAAAGRPLSVMFPLVAQASEFDRARDVLMRELDRERRLGHVLPEKVEIGTMLETPSLAYAPDSFFKAVDFISIGGNDLKQFFFAADRENELVRRRYDTLNLSFLTFLQHIVDRCHVAGTDLSFCGEDAGRPLDALAFAGIGIQALSMRPASVGPVKSLIRRANLNEVSEIIARTKARGLENARPALLDYVASLP</sequence>
<dbReference type="Gene3D" id="3.20.20.60">
    <property type="entry name" value="Phosphoenolpyruvate-binding domains"/>
    <property type="match status" value="1"/>
</dbReference>
<dbReference type="SUPFAM" id="SSF47831">
    <property type="entry name" value="Enzyme I of the PEP:sugar phosphotransferase system HPr-binding (sub)domain"/>
    <property type="match status" value="1"/>
</dbReference>
<keyword evidence="8" id="KW-0762">Sugar transport</keyword>
<dbReference type="EC" id="2.7.3.9" evidence="5"/>
<keyword evidence="11" id="KW-0479">Metal-binding</keyword>
<dbReference type="NCBIfam" id="TIGR01417">
    <property type="entry name" value="PTS_I_fam"/>
    <property type="match status" value="1"/>
</dbReference>
<evidence type="ECO:0000256" key="8">
    <source>
        <dbReference type="ARBA" id="ARBA00022597"/>
    </source>
</evidence>
<dbReference type="SUPFAM" id="SSF55781">
    <property type="entry name" value="GAF domain-like"/>
    <property type="match status" value="1"/>
</dbReference>
<proteinExistence type="inferred from homology"/>
<keyword evidence="9 16" id="KW-0808">Transferase</keyword>
<dbReference type="Pfam" id="PF05524">
    <property type="entry name" value="PEP-utilisers_N"/>
    <property type="match status" value="1"/>
</dbReference>